<keyword evidence="13" id="KW-1185">Reference proteome</keyword>
<dbReference type="GO" id="GO:0008270">
    <property type="term" value="F:zinc ion binding"/>
    <property type="evidence" value="ECO:0007669"/>
    <property type="project" value="UniProtKB-KW"/>
</dbReference>
<keyword evidence="4" id="KW-0677">Repeat</keyword>
<evidence type="ECO:0000256" key="5">
    <source>
        <dbReference type="ARBA" id="ARBA00022771"/>
    </source>
</evidence>
<dbReference type="PROSITE" id="PS50157">
    <property type="entry name" value="ZINC_FINGER_C2H2_2"/>
    <property type="match status" value="2"/>
</dbReference>
<keyword evidence="2" id="KW-1017">Isopeptide bond</keyword>
<dbReference type="InterPro" id="IPR051497">
    <property type="entry name" value="Dev/Hematopoietic_TF"/>
</dbReference>
<evidence type="ECO:0000256" key="2">
    <source>
        <dbReference type="ARBA" id="ARBA00022499"/>
    </source>
</evidence>
<evidence type="ECO:0000256" key="4">
    <source>
        <dbReference type="ARBA" id="ARBA00022737"/>
    </source>
</evidence>
<dbReference type="PROSITE" id="PS00028">
    <property type="entry name" value="ZINC_FINGER_C2H2_1"/>
    <property type="match status" value="2"/>
</dbReference>
<reference evidence="14" key="2">
    <citation type="submission" date="2023-11" db="UniProtKB">
        <authorList>
            <consortium name="WormBaseParasite"/>
        </authorList>
    </citation>
    <scope>IDENTIFICATION</scope>
</reference>
<dbReference type="WBParaSite" id="SRDH1_18130.1">
    <property type="protein sequence ID" value="SRDH1_18130.1"/>
    <property type="gene ID" value="SRDH1_18130"/>
</dbReference>
<keyword evidence="5 11" id="KW-0863">Zinc-finger</keyword>
<keyword evidence="7" id="KW-0832">Ubl conjugation</keyword>
<proteinExistence type="predicted"/>
<dbReference type="InterPro" id="IPR013087">
    <property type="entry name" value="Znf_C2H2_type"/>
</dbReference>
<dbReference type="FunFam" id="3.30.160.60:FF:001175">
    <property type="entry name" value="Zinc finger, C2H2 type"/>
    <property type="match status" value="1"/>
</dbReference>
<evidence type="ECO:0000256" key="9">
    <source>
        <dbReference type="ARBA" id="ARBA00023163"/>
    </source>
</evidence>
<feature type="domain" description="C2H2-type" evidence="12">
    <location>
        <begin position="454"/>
        <end position="481"/>
    </location>
</feature>
<evidence type="ECO:0000256" key="10">
    <source>
        <dbReference type="ARBA" id="ARBA00023242"/>
    </source>
</evidence>
<keyword evidence="6" id="KW-0862">Zinc</keyword>
<organism evidence="13 14">
    <name type="scientific">Schistosoma rodhaini</name>
    <dbReference type="NCBI Taxonomy" id="6188"/>
    <lineage>
        <taxon>Eukaryota</taxon>
        <taxon>Metazoa</taxon>
        <taxon>Spiralia</taxon>
        <taxon>Lophotrochozoa</taxon>
        <taxon>Platyhelminthes</taxon>
        <taxon>Trematoda</taxon>
        <taxon>Digenea</taxon>
        <taxon>Strigeidida</taxon>
        <taxon>Schistosomatoidea</taxon>
        <taxon>Schistosomatidae</taxon>
        <taxon>Schistosoma</taxon>
    </lineage>
</organism>
<keyword evidence="3" id="KW-0479">Metal-binding</keyword>
<dbReference type="GO" id="GO:0003700">
    <property type="term" value="F:DNA-binding transcription factor activity"/>
    <property type="evidence" value="ECO:0007669"/>
    <property type="project" value="TreeGrafter"/>
</dbReference>
<dbReference type="PANTHER" id="PTHR45993:SF6">
    <property type="entry name" value="C2H2-TYPE DOMAIN-CONTAINING PROTEIN"/>
    <property type="match status" value="1"/>
</dbReference>
<dbReference type="SMART" id="SM00355">
    <property type="entry name" value="ZnF_C2H2"/>
    <property type="match status" value="3"/>
</dbReference>
<dbReference type="Proteomes" id="UP000050792">
    <property type="component" value="Unassembled WGS sequence"/>
</dbReference>
<keyword evidence="9" id="KW-0804">Transcription</keyword>
<evidence type="ECO:0000256" key="3">
    <source>
        <dbReference type="ARBA" id="ARBA00022723"/>
    </source>
</evidence>
<evidence type="ECO:0000313" key="13">
    <source>
        <dbReference type="Proteomes" id="UP000050792"/>
    </source>
</evidence>
<dbReference type="FunFam" id="3.30.160.60:FF:000046">
    <property type="entry name" value="Putative B-cell lymphoma/leukemia 11A"/>
    <property type="match status" value="1"/>
</dbReference>
<evidence type="ECO:0000259" key="12">
    <source>
        <dbReference type="PROSITE" id="PS50157"/>
    </source>
</evidence>
<sequence>MNSNNNNNSNPLNYYRETNFAHRQDICFSDLNNNSWKWDLLNISSNLFRVEAIKSTSQSLSIHSSMSDPTLYPVENFENANTNLEKTIKEKGIFNELSIQKNPEYVNQSNNNNNNNNNQPIDLTMNHHQHHRHENQLSYEHTTSLFHSKMKYNTNEQYINRICPDNSNQNVSVILPCLLCKSIQQSPYQLLNHLENIHQINSNQFTTEHRNGENIPDTQINIERQQQQQQQQMDSSLKHPYTNHKLVITDQLTSNLYKYSKNFTNYFNLFNFMYKNLLYSHPKKINEAETIISNYLVPLKNVKSHLVPHETDQLVQVEPFSNVNLNQLSMLNENNQSNVLCFHQNNSVNENVISYELSLNKNSFYYLNKDKRPIKPYKATYHSKDISEQTSYPNRNLFNPINNTNENNSTVVKKQTSKLITHLRRDICEYCGKIFRNCSNLTVHRRIHTGEKPYHCNICTYSCAQSSKLTRHMKIHSKQQNTCKLKTSNSEYSVKHLNKTKFNGNQCNKSLTSHKYEHHLEACKYVI</sequence>
<dbReference type="GO" id="GO:0005634">
    <property type="term" value="C:nucleus"/>
    <property type="evidence" value="ECO:0007669"/>
    <property type="project" value="UniProtKB-SubCell"/>
</dbReference>
<evidence type="ECO:0000256" key="1">
    <source>
        <dbReference type="ARBA" id="ARBA00004123"/>
    </source>
</evidence>
<name>A0AA85EQ36_9TREM</name>
<dbReference type="Gene3D" id="3.30.160.60">
    <property type="entry name" value="Classic Zinc Finger"/>
    <property type="match status" value="2"/>
</dbReference>
<dbReference type="Pfam" id="PF00096">
    <property type="entry name" value="zf-C2H2"/>
    <property type="match status" value="2"/>
</dbReference>
<dbReference type="AlphaFoldDB" id="A0AA85EQ36"/>
<evidence type="ECO:0000256" key="11">
    <source>
        <dbReference type="PROSITE-ProRule" id="PRU00042"/>
    </source>
</evidence>
<dbReference type="SUPFAM" id="SSF57667">
    <property type="entry name" value="beta-beta-alpha zinc fingers"/>
    <property type="match status" value="1"/>
</dbReference>
<dbReference type="PANTHER" id="PTHR45993">
    <property type="entry name" value="B-CELL LYMPHOMA/LEUKEMIA 11"/>
    <property type="match status" value="1"/>
</dbReference>
<keyword evidence="10" id="KW-0539">Nucleus</keyword>
<dbReference type="GO" id="GO:0006357">
    <property type="term" value="P:regulation of transcription by RNA polymerase II"/>
    <property type="evidence" value="ECO:0007669"/>
    <property type="project" value="TreeGrafter"/>
</dbReference>
<dbReference type="InterPro" id="IPR036236">
    <property type="entry name" value="Znf_C2H2_sf"/>
</dbReference>
<dbReference type="GO" id="GO:0000978">
    <property type="term" value="F:RNA polymerase II cis-regulatory region sequence-specific DNA binding"/>
    <property type="evidence" value="ECO:0007669"/>
    <property type="project" value="TreeGrafter"/>
</dbReference>
<evidence type="ECO:0000256" key="6">
    <source>
        <dbReference type="ARBA" id="ARBA00022833"/>
    </source>
</evidence>
<keyword evidence="8" id="KW-0805">Transcription regulation</keyword>
<evidence type="ECO:0000313" key="14">
    <source>
        <dbReference type="WBParaSite" id="SRDH1_18130.1"/>
    </source>
</evidence>
<evidence type="ECO:0000256" key="7">
    <source>
        <dbReference type="ARBA" id="ARBA00022843"/>
    </source>
</evidence>
<reference evidence="13" key="1">
    <citation type="submission" date="2022-06" db="EMBL/GenBank/DDBJ databases">
        <authorList>
            <person name="Berger JAMES D."/>
            <person name="Berger JAMES D."/>
        </authorList>
    </citation>
    <scope>NUCLEOTIDE SEQUENCE [LARGE SCALE GENOMIC DNA]</scope>
</reference>
<feature type="domain" description="C2H2-type" evidence="12">
    <location>
        <begin position="426"/>
        <end position="453"/>
    </location>
</feature>
<comment type="subcellular location">
    <subcellularLocation>
        <location evidence="1">Nucleus</location>
    </subcellularLocation>
</comment>
<evidence type="ECO:0000256" key="8">
    <source>
        <dbReference type="ARBA" id="ARBA00023015"/>
    </source>
</evidence>
<protein>
    <recommendedName>
        <fullName evidence="12">C2H2-type domain-containing protein</fullName>
    </recommendedName>
</protein>
<accession>A0AA85EQ36</accession>